<reference evidence="13" key="1">
    <citation type="submission" date="2015-08" db="UniProtKB">
        <authorList>
            <consortium name="WormBaseParasite"/>
        </authorList>
    </citation>
    <scope>IDENTIFICATION</scope>
</reference>
<dbReference type="GO" id="GO:0005886">
    <property type="term" value="C:plasma membrane"/>
    <property type="evidence" value="ECO:0007669"/>
    <property type="project" value="TreeGrafter"/>
</dbReference>
<accession>A0A0K0EJ31</accession>
<dbReference type="PANTHER" id="PTHR11003">
    <property type="entry name" value="POTASSIUM CHANNEL, SUBFAMILY K"/>
    <property type="match status" value="1"/>
</dbReference>
<feature type="transmembrane region" description="Helical" evidence="10">
    <location>
        <begin position="474"/>
        <end position="495"/>
    </location>
</feature>
<proteinExistence type="inferred from homology"/>
<evidence type="ECO:0000256" key="10">
    <source>
        <dbReference type="SAM" id="Phobius"/>
    </source>
</evidence>
<feature type="transmembrane region" description="Helical" evidence="10">
    <location>
        <begin position="317"/>
        <end position="334"/>
    </location>
</feature>
<sequence>MNSNKGGSLSLSARSGIKRKIQKISTISAPQIKQREGSISARSWLDNQNDLVSLLSTTSLPKRPSISIPVPKPTVNGNLYKKRQSSSISFSHFSHRHSIIADRLNQYLDGGKGSSENHGIFEQIVDGVNEKSRPSTTFPKIPELTTKERWKKRLRIIFPHVGLVFLSCAYTLIGASIFHYYEMPYEIRIRNETSQRINTLKMNIINELWSMVQEQENITLLNFDNFSSYAHQGINNVIKDVFVDYTKNYMTPDDIINGTGPIKWTFGSSIFFSWTAITTIGYGHIVPRTNQGRIACLLYALIGIPLILVTIADMGRFLSGGIIFLYNFLRKLFYRTIRRIYKCFRLIFCCKSCRYICKRTRSKNTDVPKSLEDDSNNKENNNSNNRRQSGILNLKKKPNGGILANTNRIPTIMEDDIISESGTLGDVSEIQTVDESDVSIDQEGKGKKSTSFEDDPSSNEEEYKISDHERRVSVLFILIIMLCYTAGGACLIQCWEDWDFMEAFYFCFVTVTTIGFGDIVPHNADFLPLTLAYIIFGLIITTMCIDLVGSEYIKDIHFYGRSIGRSFLTIGGKVVHLSEVFSYVAFLQKNFGLTPEQLDRLAQLPEEYLLDCLVNGKQPDVKWIGGRPFIPQDIYYFKWIEQPRTLSFVSERVLASMESLDLNTSGCSTARTLTPKEYYQKILVHYCRQMQPPDPGNDIPNIDAKKGL</sequence>
<feature type="domain" description="Potassium channel" evidence="11">
    <location>
        <begin position="480"/>
        <end position="550"/>
    </location>
</feature>
<keyword evidence="3 8" id="KW-0812">Transmembrane</keyword>
<dbReference type="PRINTS" id="PR01333">
    <property type="entry name" value="2POREKCHANEL"/>
</dbReference>
<comment type="similarity">
    <text evidence="8">Belongs to the two pore domain potassium channel (TC 1.A.1.8) family.</text>
</comment>
<dbReference type="GO" id="GO:0030322">
    <property type="term" value="P:stabilization of membrane potential"/>
    <property type="evidence" value="ECO:0007669"/>
    <property type="project" value="TreeGrafter"/>
</dbReference>
<evidence type="ECO:0000256" key="2">
    <source>
        <dbReference type="ARBA" id="ARBA00022448"/>
    </source>
</evidence>
<name>A0A0K0EJ31_STRER</name>
<feature type="transmembrane region" description="Helical" evidence="10">
    <location>
        <begin position="264"/>
        <end position="282"/>
    </location>
</feature>
<feature type="domain" description="Potassium channel" evidence="11">
    <location>
        <begin position="260"/>
        <end position="319"/>
    </location>
</feature>
<evidence type="ECO:0000256" key="1">
    <source>
        <dbReference type="ARBA" id="ARBA00004141"/>
    </source>
</evidence>
<feature type="region of interest" description="Disordered" evidence="9">
    <location>
        <begin position="365"/>
        <end position="397"/>
    </location>
</feature>
<keyword evidence="5 8" id="KW-0406">Ion transport</keyword>
<organism evidence="13">
    <name type="scientific">Strongyloides stercoralis</name>
    <name type="common">Threadworm</name>
    <dbReference type="NCBI Taxonomy" id="6248"/>
    <lineage>
        <taxon>Eukaryota</taxon>
        <taxon>Metazoa</taxon>
        <taxon>Ecdysozoa</taxon>
        <taxon>Nematoda</taxon>
        <taxon>Chromadorea</taxon>
        <taxon>Rhabditida</taxon>
        <taxon>Tylenchina</taxon>
        <taxon>Panagrolaimomorpha</taxon>
        <taxon>Strongyloidoidea</taxon>
        <taxon>Strongyloididae</taxon>
        <taxon>Strongyloides</taxon>
    </lineage>
</organism>
<keyword evidence="7 8" id="KW-0407">Ion channel</keyword>
<dbReference type="GO" id="GO:0022841">
    <property type="term" value="F:potassium ion leak channel activity"/>
    <property type="evidence" value="ECO:0007669"/>
    <property type="project" value="TreeGrafter"/>
</dbReference>
<keyword evidence="6 10" id="KW-0472">Membrane</keyword>
<dbReference type="InterPro" id="IPR013099">
    <property type="entry name" value="K_chnl_dom"/>
</dbReference>
<dbReference type="PANTHER" id="PTHR11003:SF107">
    <property type="entry name" value="POTASSIUM CHANNEL DOMAIN-CONTAINING PROTEIN"/>
    <property type="match status" value="1"/>
</dbReference>
<keyword evidence="12" id="KW-1185">Reference proteome</keyword>
<keyword evidence="4 10" id="KW-1133">Transmembrane helix</keyword>
<keyword evidence="2 8" id="KW-0813">Transport</keyword>
<evidence type="ECO:0000313" key="12">
    <source>
        <dbReference type="Proteomes" id="UP000035681"/>
    </source>
</evidence>
<dbReference type="Gene3D" id="1.10.287.70">
    <property type="match status" value="1"/>
</dbReference>
<feature type="transmembrane region" description="Helical" evidence="10">
    <location>
        <begin position="294"/>
        <end position="311"/>
    </location>
</feature>
<feature type="transmembrane region" description="Helical" evidence="10">
    <location>
        <begin position="526"/>
        <end position="548"/>
    </location>
</feature>
<dbReference type="Proteomes" id="UP000035681">
    <property type="component" value="Unplaced"/>
</dbReference>
<protein>
    <submittedName>
        <fullName evidence="13">Ion_trans_2 domain-containing protein</fullName>
    </submittedName>
    <submittedName>
        <fullName evidence="14">Potassium channel domain-containing protein</fullName>
    </submittedName>
</protein>
<evidence type="ECO:0000256" key="6">
    <source>
        <dbReference type="ARBA" id="ARBA00023136"/>
    </source>
</evidence>
<feature type="region of interest" description="Disordered" evidence="9">
    <location>
        <begin position="438"/>
        <end position="464"/>
    </location>
</feature>
<dbReference type="AlphaFoldDB" id="A0A0K0EJ31"/>
<dbReference type="InterPro" id="IPR003280">
    <property type="entry name" value="2pore_dom_K_chnl"/>
</dbReference>
<dbReference type="Pfam" id="PF07885">
    <property type="entry name" value="Ion_trans_2"/>
    <property type="match status" value="2"/>
</dbReference>
<evidence type="ECO:0000313" key="13">
    <source>
        <dbReference type="WBParaSite" id="SSTP_0000948200.1"/>
    </source>
</evidence>
<feature type="transmembrane region" description="Helical" evidence="10">
    <location>
        <begin position="157"/>
        <end position="181"/>
    </location>
</feature>
<evidence type="ECO:0000256" key="7">
    <source>
        <dbReference type="ARBA" id="ARBA00023303"/>
    </source>
</evidence>
<evidence type="ECO:0000313" key="14">
    <source>
        <dbReference type="WBParaSite" id="TCONS_00011531.p1"/>
    </source>
</evidence>
<evidence type="ECO:0000256" key="9">
    <source>
        <dbReference type="SAM" id="MobiDB-lite"/>
    </source>
</evidence>
<dbReference type="SUPFAM" id="SSF81324">
    <property type="entry name" value="Voltage-gated potassium channels"/>
    <property type="match status" value="2"/>
</dbReference>
<dbReference type="WBParaSite" id="TCONS_00011531.p1">
    <property type="protein sequence ID" value="TCONS_00011531.p1"/>
    <property type="gene ID" value="XLOC_006040"/>
</dbReference>
<evidence type="ECO:0000256" key="4">
    <source>
        <dbReference type="ARBA" id="ARBA00022989"/>
    </source>
</evidence>
<dbReference type="GO" id="GO:0015271">
    <property type="term" value="F:outward rectifier potassium channel activity"/>
    <property type="evidence" value="ECO:0007669"/>
    <property type="project" value="TreeGrafter"/>
</dbReference>
<evidence type="ECO:0000256" key="5">
    <source>
        <dbReference type="ARBA" id="ARBA00023065"/>
    </source>
</evidence>
<evidence type="ECO:0000256" key="3">
    <source>
        <dbReference type="ARBA" id="ARBA00022692"/>
    </source>
</evidence>
<evidence type="ECO:0000256" key="8">
    <source>
        <dbReference type="RuleBase" id="RU003857"/>
    </source>
</evidence>
<feature type="compositionally biased region" description="Basic and acidic residues" evidence="9">
    <location>
        <begin position="365"/>
        <end position="377"/>
    </location>
</feature>
<comment type="subcellular location">
    <subcellularLocation>
        <location evidence="1">Membrane</location>
        <topology evidence="1">Multi-pass membrane protein</topology>
    </subcellularLocation>
</comment>
<dbReference type="STRING" id="6248.A0A0K0EJ31"/>
<dbReference type="WBParaSite" id="SSTP_0000948200.1">
    <property type="protein sequence ID" value="SSTP_0000948200.1"/>
    <property type="gene ID" value="SSTP_0000948200"/>
</dbReference>
<evidence type="ECO:0000259" key="11">
    <source>
        <dbReference type="Pfam" id="PF07885"/>
    </source>
</evidence>